<comment type="caution">
    <text evidence="1">The sequence shown here is derived from an EMBL/GenBank/DDBJ whole genome shotgun (WGS) entry which is preliminary data.</text>
</comment>
<sequence length="114" mass="12970">MPWLAAPFADSRKSPLSRKFKVHGIPMAVAIGPSGNTVTKEARNLLMLHGAEAHPFTDERIQEIEAKYEEIAKGWSEKLARASHELVLTRRWIYNCDGCDEEGNIWSYYCDECD</sequence>
<evidence type="ECO:0000313" key="2">
    <source>
        <dbReference type="Proteomes" id="UP000828941"/>
    </source>
</evidence>
<dbReference type="EMBL" id="CM039436">
    <property type="protein sequence ID" value="KAI4314334.1"/>
    <property type="molecule type" value="Genomic_DNA"/>
</dbReference>
<keyword evidence="2" id="KW-1185">Reference proteome</keyword>
<accession>A0ACB9LST5</accession>
<name>A0ACB9LST5_BAUVA</name>
<protein>
    <submittedName>
        <fullName evidence="1">Uncharacterized protein</fullName>
    </submittedName>
</protein>
<evidence type="ECO:0000313" key="1">
    <source>
        <dbReference type="EMBL" id="KAI4314334.1"/>
    </source>
</evidence>
<reference evidence="1 2" key="1">
    <citation type="journal article" date="2022" name="DNA Res.">
        <title>Chromosomal-level genome assembly of the orchid tree Bauhinia variegata (Leguminosae; Cercidoideae) supports the allotetraploid origin hypothesis of Bauhinia.</title>
        <authorList>
            <person name="Zhong Y."/>
            <person name="Chen Y."/>
            <person name="Zheng D."/>
            <person name="Pang J."/>
            <person name="Liu Y."/>
            <person name="Luo S."/>
            <person name="Meng S."/>
            <person name="Qian L."/>
            <person name="Wei D."/>
            <person name="Dai S."/>
            <person name="Zhou R."/>
        </authorList>
    </citation>
    <scope>NUCLEOTIDE SEQUENCE [LARGE SCALE GENOMIC DNA]</scope>
    <source>
        <strain evidence="1">BV-YZ2020</strain>
    </source>
</reference>
<gene>
    <name evidence="1" type="ORF">L6164_027253</name>
</gene>
<dbReference type="Proteomes" id="UP000828941">
    <property type="component" value="Chromosome 11"/>
</dbReference>
<proteinExistence type="predicted"/>
<organism evidence="1 2">
    <name type="scientific">Bauhinia variegata</name>
    <name type="common">Purple orchid tree</name>
    <name type="synonym">Phanera variegata</name>
    <dbReference type="NCBI Taxonomy" id="167791"/>
    <lineage>
        <taxon>Eukaryota</taxon>
        <taxon>Viridiplantae</taxon>
        <taxon>Streptophyta</taxon>
        <taxon>Embryophyta</taxon>
        <taxon>Tracheophyta</taxon>
        <taxon>Spermatophyta</taxon>
        <taxon>Magnoliopsida</taxon>
        <taxon>eudicotyledons</taxon>
        <taxon>Gunneridae</taxon>
        <taxon>Pentapetalae</taxon>
        <taxon>rosids</taxon>
        <taxon>fabids</taxon>
        <taxon>Fabales</taxon>
        <taxon>Fabaceae</taxon>
        <taxon>Cercidoideae</taxon>
        <taxon>Cercideae</taxon>
        <taxon>Bauhiniinae</taxon>
        <taxon>Bauhinia</taxon>
    </lineage>
</organism>